<dbReference type="Gene3D" id="3.40.50.2300">
    <property type="match status" value="1"/>
</dbReference>
<feature type="region of interest" description="Disordered" evidence="5">
    <location>
        <begin position="823"/>
        <end position="852"/>
    </location>
</feature>
<reference evidence="8 9" key="1">
    <citation type="submission" date="2015-01" db="EMBL/GenBank/DDBJ databases">
        <title>The Genome Sequence of Capronia semiimmersa CBS27337.</title>
        <authorList>
            <consortium name="The Broad Institute Genomics Platform"/>
            <person name="Cuomo C."/>
            <person name="de Hoog S."/>
            <person name="Gorbushina A."/>
            <person name="Stielow B."/>
            <person name="Teixiera M."/>
            <person name="Abouelleil A."/>
            <person name="Chapman S.B."/>
            <person name="Priest M."/>
            <person name="Young S.K."/>
            <person name="Wortman J."/>
            <person name="Nusbaum C."/>
            <person name="Birren B."/>
        </authorList>
    </citation>
    <scope>NUCLEOTIDE SEQUENCE [LARGE SCALE GENOMIC DNA]</scope>
    <source>
        <strain evidence="8 9">CBS 27337</strain>
    </source>
</reference>
<dbReference type="SMART" id="SM00388">
    <property type="entry name" value="HisKA"/>
    <property type="match status" value="1"/>
</dbReference>
<dbReference type="InterPro" id="IPR003018">
    <property type="entry name" value="GAF"/>
</dbReference>
<dbReference type="InterPro" id="IPR036097">
    <property type="entry name" value="HisK_dim/P_sf"/>
</dbReference>
<evidence type="ECO:0000256" key="1">
    <source>
        <dbReference type="ARBA" id="ARBA00022553"/>
    </source>
</evidence>
<name>A0A0D2CNV1_9EURO</name>
<dbReference type="Proteomes" id="UP000054266">
    <property type="component" value="Unassembled WGS sequence"/>
</dbReference>
<dbReference type="PRINTS" id="PR00344">
    <property type="entry name" value="BCTRLSENSOR"/>
</dbReference>
<sequence length="1268" mass="139240">MMAVLPEVRTDSPQRTDYDVDDARRAREFYHYFQPDNLVQPHHRRRPSVLEISSGEVPDLSRALSPIAQLTALRMNCRKTMINVMDRDVMYFLSEATQISTEHGEATYEFIEDPIFLACSSLPLKGRICELTLRLDNSEGAAPLPMFVINDLTESQFANMEIITGPPYYRFYAGVPIKTRDGINIGSLAVMDTRARPKGLTPAEQSFLTTTAGQIMLFLETNRQAIEGRQSRRMAEGLEAFIAGRKSIHDDKAGFSLLKKRSKTTYGLAMTPDGDSSLPPGKPFGPNSVAHENVDDNSTSGQSSEAEDAPASVETDSESRTHTKTFGRAANLLRECLGNLGEDGAVVFLNIGSSLNELRRKRGATLGNTGGAMNRGVQRPVAKPSVVAYSTHTNHPIPEKGTDEKLKIIEGEMLKDLIGRYPGGRLFTFDASASSSSEDDTDLSKRYRRVSDQPSRHSRRKQMELNALHAMFPAAGQVLFTPLWDATTGSFAYACFVATAVETRSFNPSIELPFLNSFCNTLMGECSRLDTILADKQKSDFVGTISHEMRSPLHGLLASVEFLAETELSSFQRSLISTVDSCGRTLLDTINHVLDFSKINSFQKHWQASNKKHSHGSRRYTYLGPENTSKSISQGAPALLQLLGVVDVSAVLEEVVDGLVLGHTYTSGLDLTDMSRESRGRGKTEDSEQLHSDPVKIILDVQKADWTFLTQPGAVRRIIMNLTGNAIKYTNQGSINIRLQLLDAQEDGSGESMVLTVADTGKGISQEFLNSKLFVPFAQENALAPGTGLGLSIVRSIVLMLGGTIDVKSKVQEGTTVEVTLPVKRPLPGQPSTQTTPYSDAAGGANSTGGSSVDNSLLSLRDQWSDATVTLWQSEPQTESRLRHIVRSYVQDWYGLQFVDQRLCDSSSAVIVEEQDLEPLLKRLVSTPGRRPGLVVMCSVLSRHSAALVQSLEARICSAVEFVSEPCGPHKLARSICLALERQTDVRTQFSRSLDHKVNFPMVETDLSPTLPDAESLTEQMAELDLNLPGETDDAKVVQATETFAASQASHNAQMALHDPIMALRTPRNHVSEGDAFPFPMHAQEDSRMRRESNRRLNSLEAVSDGATPRSDSLGHSQSPMPKRSPSITDPRVLLVDDNKINLRLLETFLKNKRMYGTIEQAENGQQAVDAVKAAKEPFDIIFMDISMPVMDGFEATRSIRELEEGNGIKPGAMIIALTGLASARDQGEVFDSGCDIYMTKPVSFKEVGKLLNNWEAHRNNNASSGPD</sequence>
<dbReference type="SUPFAM" id="SSF55874">
    <property type="entry name" value="ATPase domain of HSP90 chaperone/DNA topoisomerase II/histidine kinase"/>
    <property type="match status" value="1"/>
</dbReference>
<evidence type="ECO:0000256" key="5">
    <source>
        <dbReference type="SAM" id="MobiDB-lite"/>
    </source>
</evidence>
<dbReference type="PANTHER" id="PTHR43719:SF72">
    <property type="entry name" value="HISTIDINE KINASE_RESPONSE REGULATOR, PUTATIVE (AFU_ORTHOLOGUE AFUA_8G06140)-RELATED"/>
    <property type="match status" value="1"/>
</dbReference>
<dbReference type="GO" id="GO:0000155">
    <property type="term" value="F:phosphorelay sensor kinase activity"/>
    <property type="evidence" value="ECO:0007669"/>
    <property type="project" value="InterPro"/>
</dbReference>
<dbReference type="InterPro" id="IPR003661">
    <property type="entry name" value="HisK_dim/P_dom"/>
</dbReference>
<accession>A0A0D2CNV1</accession>
<feature type="domain" description="Histidine kinase" evidence="6">
    <location>
        <begin position="544"/>
        <end position="825"/>
    </location>
</feature>
<dbReference type="EMBL" id="KN846959">
    <property type="protein sequence ID" value="KIW66881.1"/>
    <property type="molecule type" value="Genomic_DNA"/>
</dbReference>
<feature type="compositionally biased region" description="Polar residues" evidence="5">
    <location>
        <begin position="1110"/>
        <end position="1120"/>
    </location>
</feature>
<dbReference type="InterPro" id="IPR003594">
    <property type="entry name" value="HATPase_dom"/>
</dbReference>
<dbReference type="HOGENOM" id="CLU_002763_0_0_1"/>
<dbReference type="PROSITE" id="PS50109">
    <property type="entry name" value="HIS_KIN"/>
    <property type="match status" value="1"/>
</dbReference>
<dbReference type="Pfam" id="PF00512">
    <property type="entry name" value="HisKA"/>
    <property type="match status" value="1"/>
</dbReference>
<feature type="domain" description="Response regulatory" evidence="7">
    <location>
        <begin position="1132"/>
        <end position="1256"/>
    </location>
</feature>
<dbReference type="SMART" id="SM00448">
    <property type="entry name" value="REC"/>
    <property type="match status" value="1"/>
</dbReference>
<keyword evidence="3" id="KW-0418">Kinase</keyword>
<dbReference type="InterPro" id="IPR011006">
    <property type="entry name" value="CheY-like_superfamily"/>
</dbReference>
<dbReference type="Gene3D" id="1.10.287.130">
    <property type="match status" value="1"/>
</dbReference>
<feature type="compositionally biased region" description="Basic and acidic residues" evidence="5">
    <location>
        <begin position="442"/>
        <end position="455"/>
    </location>
</feature>
<dbReference type="AlphaFoldDB" id="A0A0D2CNV1"/>
<feature type="compositionally biased region" description="Low complexity" evidence="5">
    <location>
        <begin position="839"/>
        <end position="852"/>
    </location>
</feature>
<dbReference type="InterPro" id="IPR036890">
    <property type="entry name" value="HATPase_C_sf"/>
</dbReference>
<dbReference type="Pfam" id="PF02518">
    <property type="entry name" value="HATPase_c"/>
    <property type="match status" value="1"/>
</dbReference>
<dbReference type="InterPro" id="IPR050956">
    <property type="entry name" value="2C_system_His_kinase"/>
</dbReference>
<dbReference type="SUPFAM" id="SSF52172">
    <property type="entry name" value="CheY-like"/>
    <property type="match status" value="1"/>
</dbReference>
<feature type="region of interest" description="Disordered" evidence="5">
    <location>
        <begin position="268"/>
        <end position="322"/>
    </location>
</feature>
<dbReference type="InterPro" id="IPR029016">
    <property type="entry name" value="GAF-like_dom_sf"/>
</dbReference>
<evidence type="ECO:0008006" key="10">
    <source>
        <dbReference type="Google" id="ProtNLM"/>
    </source>
</evidence>
<feature type="compositionally biased region" description="Basic and acidic residues" evidence="5">
    <location>
        <begin position="1083"/>
        <end position="1095"/>
    </location>
</feature>
<dbReference type="Pfam" id="PF00072">
    <property type="entry name" value="Response_reg"/>
    <property type="match status" value="1"/>
</dbReference>
<dbReference type="PANTHER" id="PTHR43719">
    <property type="entry name" value="TWO-COMPONENT HISTIDINE KINASE"/>
    <property type="match status" value="1"/>
</dbReference>
<dbReference type="Pfam" id="PF01590">
    <property type="entry name" value="GAF"/>
    <property type="match status" value="1"/>
</dbReference>
<evidence type="ECO:0000259" key="6">
    <source>
        <dbReference type="PROSITE" id="PS50109"/>
    </source>
</evidence>
<dbReference type="FunFam" id="1.10.287.130:FF:000023">
    <property type="entry name" value="Sensor histidine kinase/response regulator, putative"/>
    <property type="match status" value="1"/>
</dbReference>
<dbReference type="InterPro" id="IPR001789">
    <property type="entry name" value="Sig_transdc_resp-reg_receiver"/>
</dbReference>
<feature type="region of interest" description="Disordered" evidence="5">
    <location>
        <begin position="1073"/>
        <end position="1129"/>
    </location>
</feature>
<dbReference type="CDD" id="cd00082">
    <property type="entry name" value="HisKA"/>
    <property type="match status" value="1"/>
</dbReference>
<keyword evidence="1 4" id="KW-0597">Phosphoprotein</keyword>
<evidence type="ECO:0000256" key="2">
    <source>
        <dbReference type="ARBA" id="ARBA00022679"/>
    </source>
</evidence>
<evidence type="ECO:0000313" key="9">
    <source>
        <dbReference type="Proteomes" id="UP000054266"/>
    </source>
</evidence>
<feature type="region of interest" description="Disordered" evidence="5">
    <location>
        <begin position="432"/>
        <end position="460"/>
    </location>
</feature>
<evidence type="ECO:0000256" key="3">
    <source>
        <dbReference type="ARBA" id="ARBA00022777"/>
    </source>
</evidence>
<dbReference type="InterPro" id="IPR005467">
    <property type="entry name" value="His_kinase_dom"/>
</dbReference>
<dbReference type="SMART" id="SM00387">
    <property type="entry name" value="HATPase_c"/>
    <property type="match status" value="1"/>
</dbReference>
<evidence type="ECO:0000259" key="7">
    <source>
        <dbReference type="PROSITE" id="PS50110"/>
    </source>
</evidence>
<gene>
    <name evidence="8" type="ORF">PV04_06171</name>
</gene>
<keyword evidence="9" id="KW-1185">Reference proteome</keyword>
<dbReference type="Gene3D" id="3.30.565.10">
    <property type="entry name" value="Histidine kinase-like ATPase, C-terminal domain"/>
    <property type="match status" value="1"/>
</dbReference>
<dbReference type="InterPro" id="IPR004358">
    <property type="entry name" value="Sig_transdc_His_kin-like_C"/>
</dbReference>
<dbReference type="SUPFAM" id="SSF47384">
    <property type="entry name" value="Homodimeric domain of signal transducing histidine kinase"/>
    <property type="match status" value="1"/>
</dbReference>
<keyword evidence="2" id="KW-0808">Transferase</keyword>
<proteinExistence type="predicted"/>
<evidence type="ECO:0000256" key="4">
    <source>
        <dbReference type="PROSITE-ProRule" id="PRU00169"/>
    </source>
</evidence>
<dbReference type="SUPFAM" id="SSF55781">
    <property type="entry name" value="GAF domain-like"/>
    <property type="match status" value="1"/>
</dbReference>
<feature type="modified residue" description="4-aspartylphosphate" evidence="4">
    <location>
        <position position="1185"/>
    </location>
</feature>
<organism evidence="8 9">
    <name type="scientific">Phialophora macrospora</name>
    <dbReference type="NCBI Taxonomy" id="1851006"/>
    <lineage>
        <taxon>Eukaryota</taxon>
        <taxon>Fungi</taxon>
        <taxon>Dikarya</taxon>
        <taxon>Ascomycota</taxon>
        <taxon>Pezizomycotina</taxon>
        <taxon>Eurotiomycetes</taxon>
        <taxon>Chaetothyriomycetidae</taxon>
        <taxon>Chaetothyriales</taxon>
        <taxon>Herpotrichiellaceae</taxon>
        <taxon>Phialophora</taxon>
    </lineage>
</organism>
<dbReference type="STRING" id="5601.A0A0D2CNV1"/>
<dbReference type="CDD" id="cd17546">
    <property type="entry name" value="REC_hyHK_CKI1_RcsC-like"/>
    <property type="match status" value="1"/>
</dbReference>
<dbReference type="Gene3D" id="3.30.450.40">
    <property type="match status" value="1"/>
</dbReference>
<protein>
    <recommendedName>
        <fullName evidence="10">Histidine kinase</fullName>
    </recommendedName>
</protein>
<evidence type="ECO:0000313" key="8">
    <source>
        <dbReference type="EMBL" id="KIW66881.1"/>
    </source>
</evidence>
<dbReference type="PROSITE" id="PS50110">
    <property type="entry name" value="RESPONSE_REGULATORY"/>
    <property type="match status" value="1"/>
</dbReference>